<dbReference type="InterPro" id="IPR029034">
    <property type="entry name" value="Cystine-knot_cytokine"/>
</dbReference>
<dbReference type="EMBL" id="JAINUG010000172">
    <property type="protein sequence ID" value="KAJ8390189.1"/>
    <property type="molecule type" value="Genomic_DNA"/>
</dbReference>
<dbReference type="AlphaFoldDB" id="A0AAD7RTP2"/>
<keyword evidence="7" id="KW-1185">Reference proteome</keyword>
<evidence type="ECO:0000313" key="6">
    <source>
        <dbReference type="EMBL" id="KAJ8390189.1"/>
    </source>
</evidence>
<dbReference type="Proteomes" id="UP001221898">
    <property type="component" value="Unassembled WGS sequence"/>
</dbReference>
<comment type="similarity">
    <text evidence="2">Belongs to the IL-17 family.</text>
</comment>
<evidence type="ECO:0000256" key="4">
    <source>
        <dbReference type="ARBA" id="ARBA00022729"/>
    </source>
</evidence>
<dbReference type="Gene3D" id="2.10.90.10">
    <property type="entry name" value="Cystine-knot cytokines"/>
    <property type="match status" value="1"/>
</dbReference>
<feature type="signal peptide" evidence="5">
    <location>
        <begin position="1"/>
        <end position="19"/>
    </location>
</feature>
<dbReference type="GO" id="GO:0005125">
    <property type="term" value="F:cytokine activity"/>
    <property type="evidence" value="ECO:0007669"/>
    <property type="project" value="InterPro"/>
</dbReference>
<dbReference type="GO" id="GO:0005576">
    <property type="term" value="C:extracellular region"/>
    <property type="evidence" value="ECO:0007669"/>
    <property type="project" value="UniProtKB-SubCell"/>
</dbReference>
<dbReference type="SUPFAM" id="SSF57501">
    <property type="entry name" value="Cystine-knot cytokines"/>
    <property type="match status" value="1"/>
</dbReference>
<dbReference type="Pfam" id="PF06083">
    <property type="entry name" value="IL17"/>
    <property type="match status" value="1"/>
</dbReference>
<accession>A0AAD7RTP2</accession>
<evidence type="ECO:0008006" key="8">
    <source>
        <dbReference type="Google" id="ProtNLM"/>
    </source>
</evidence>
<feature type="chain" id="PRO_5042175515" description="Interleukin 17-like protein" evidence="5">
    <location>
        <begin position="20"/>
        <end position="141"/>
    </location>
</feature>
<keyword evidence="4 5" id="KW-0732">Signal</keyword>
<evidence type="ECO:0000313" key="7">
    <source>
        <dbReference type="Proteomes" id="UP001221898"/>
    </source>
</evidence>
<comment type="caution">
    <text evidence="6">The sequence shown here is derived from an EMBL/GenBank/DDBJ whole genome shotgun (WGS) entry which is preliminary data.</text>
</comment>
<protein>
    <recommendedName>
        <fullName evidence="8">Interleukin 17-like protein</fullName>
    </recommendedName>
</protein>
<keyword evidence="3" id="KW-0964">Secreted</keyword>
<organism evidence="6 7">
    <name type="scientific">Aldrovandia affinis</name>
    <dbReference type="NCBI Taxonomy" id="143900"/>
    <lineage>
        <taxon>Eukaryota</taxon>
        <taxon>Metazoa</taxon>
        <taxon>Chordata</taxon>
        <taxon>Craniata</taxon>
        <taxon>Vertebrata</taxon>
        <taxon>Euteleostomi</taxon>
        <taxon>Actinopterygii</taxon>
        <taxon>Neopterygii</taxon>
        <taxon>Teleostei</taxon>
        <taxon>Notacanthiformes</taxon>
        <taxon>Halosauridae</taxon>
        <taxon>Aldrovandia</taxon>
    </lineage>
</organism>
<dbReference type="InterPro" id="IPR010345">
    <property type="entry name" value="IL-17_fam"/>
</dbReference>
<sequence length="141" mass="16131">MNLTTQLCLFMSVAAPTLAALRCFKCNDNCTKSSVNKSASGIEFTSTIEEASNRSVSPWEHIQDINNTRFPEIIWTANCKHDKCLNNSLQKFNHVLGVMAITYNIRVYYRESCQNKTHYRLVPGIFKVTVGCTCYKRKQEH</sequence>
<proteinExistence type="inferred from homology"/>
<evidence type="ECO:0000256" key="5">
    <source>
        <dbReference type="SAM" id="SignalP"/>
    </source>
</evidence>
<name>A0AAD7RTP2_9TELE</name>
<comment type="subcellular location">
    <subcellularLocation>
        <location evidence="1">Secreted</location>
    </subcellularLocation>
</comment>
<reference evidence="6" key="1">
    <citation type="journal article" date="2023" name="Science">
        <title>Genome structures resolve the early diversification of teleost fishes.</title>
        <authorList>
            <person name="Parey E."/>
            <person name="Louis A."/>
            <person name="Montfort J."/>
            <person name="Bouchez O."/>
            <person name="Roques C."/>
            <person name="Iampietro C."/>
            <person name="Lluch J."/>
            <person name="Castinel A."/>
            <person name="Donnadieu C."/>
            <person name="Desvignes T."/>
            <person name="Floi Bucao C."/>
            <person name="Jouanno E."/>
            <person name="Wen M."/>
            <person name="Mejri S."/>
            <person name="Dirks R."/>
            <person name="Jansen H."/>
            <person name="Henkel C."/>
            <person name="Chen W.J."/>
            <person name="Zahm M."/>
            <person name="Cabau C."/>
            <person name="Klopp C."/>
            <person name="Thompson A.W."/>
            <person name="Robinson-Rechavi M."/>
            <person name="Braasch I."/>
            <person name="Lecointre G."/>
            <person name="Bobe J."/>
            <person name="Postlethwait J.H."/>
            <person name="Berthelot C."/>
            <person name="Roest Crollius H."/>
            <person name="Guiguen Y."/>
        </authorList>
    </citation>
    <scope>NUCLEOTIDE SEQUENCE</scope>
    <source>
        <strain evidence="6">NC1722</strain>
    </source>
</reference>
<gene>
    <name evidence="6" type="ORF">AAFF_G00109280</name>
</gene>
<evidence type="ECO:0000256" key="3">
    <source>
        <dbReference type="ARBA" id="ARBA00022525"/>
    </source>
</evidence>
<evidence type="ECO:0000256" key="1">
    <source>
        <dbReference type="ARBA" id="ARBA00004613"/>
    </source>
</evidence>
<evidence type="ECO:0000256" key="2">
    <source>
        <dbReference type="ARBA" id="ARBA00007236"/>
    </source>
</evidence>